<feature type="transmembrane region" description="Helical" evidence="4">
    <location>
        <begin position="7"/>
        <end position="26"/>
    </location>
</feature>
<accession>A0A928ZWH8</accession>
<dbReference type="RefSeq" id="WP_193994663.1">
    <property type="nucleotide sequence ID" value="NZ_JADEXP010000195.1"/>
</dbReference>
<dbReference type="PANTHER" id="PTHR23416:SF23">
    <property type="entry name" value="ACETYLTRANSFERASE C18B11.09C-RELATED"/>
    <property type="match status" value="1"/>
</dbReference>
<keyword evidence="4" id="KW-0812">Transmembrane</keyword>
<dbReference type="PANTHER" id="PTHR23416">
    <property type="entry name" value="SIALIC ACID SYNTHASE-RELATED"/>
    <property type="match status" value="1"/>
</dbReference>
<gene>
    <name evidence="5" type="ORF">IQ260_18950</name>
</gene>
<comment type="caution">
    <text evidence="5">The sequence shown here is derived from an EMBL/GenBank/DDBJ whole genome shotgun (WGS) entry which is preliminary data.</text>
</comment>
<sequence>MTLLSKFLSFFPSLCVGLAIISSGYGLWERSLWGLLLGVFCLYGLPVVAYRLHNWVYPLKSGISYLEGHDYSPWWGSHQLQVIYIAFPALETVLRLVPGLFSIWLRLWGAQVGKQVYWTPGLEIADRGLLSIGDGVVFGHRVGLSSHIVKPRRNNLMLYLKPITIGDGSFIGAGSYIGPGATIAAGSYLAARSEIYPNVTIAAGDPSCAG</sequence>
<dbReference type="InterPro" id="IPR011004">
    <property type="entry name" value="Trimer_LpxA-like_sf"/>
</dbReference>
<dbReference type="Proteomes" id="UP000615026">
    <property type="component" value="Unassembled WGS sequence"/>
</dbReference>
<comment type="similarity">
    <text evidence="1">Belongs to the transferase hexapeptide repeat family.</text>
</comment>
<organism evidence="5 6">
    <name type="scientific">Leptolyngbya cf. ectocarpi LEGE 11479</name>
    <dbReference type="NCBI Taxonomy" id="1828722"/>
    <lineage>
        <taxon>Bacteria</taxon>
        <taxon>Bacillati</taxon>
        <taxon>Cyanobacteriota</taxon>
        <taxon>Cyanophyceae</taxon>
        <taxon>Leptolyngbyales</taxon>
        <taxon>Leptolyngbyaceae</taxon>
        <taxon>Leptolyngbya group</taxon>
        <taxon>Leptolyngbya</taxon>
    </lineage>
</organism>
<dbReference type="PROSITE" id="PS00101">
    <property type="entry name" value="HEXAPEP_TRANSFERASES"/>
    <property type="match status" value="1"/>
</dbReference>
<dbReference type="GO" id="GO:0031470">
    <property type="term" value="C:carboxysome"/>
    <property type="evidence" value="ECO:0007669"/>
    <property type="project" value="UniProtKB-ARBA"/>
</dbReference>
<dbReference type="InterPro" id="IPR001451">
    <property type="entry name" value="Hexapep"/>
</dbReference>
<evidence type="ECO:0000313" key="5">
    <source>
        <dbReference type="EMBL" id="MBE9068729.1"/>
    </source>
</evidence>
<dbReference type="SUPFAM" id="SSF51161">
    <property type="entry name" value="Trimeric LpxA-like enzymes"/>
    <property type="match status" value="1"/>
</dbReference>
<name>A0A928ZWH8_LEPEC</name>
<evidence type="ECO:0000256" key="4">
    <source>
        <dbReference type="SAM" id="Phobius"/>
    </source>
</evidence>
<keyword evidence="6" id="KW-1185">Reference proteome</keyword>
<evidence type="ECO:0000256" key="3">
    <source>
        <dbReference type="ARBA" id="ARBA00022737"/>
    </source>
</evidence>
<dbReference type="Pfam" id="PF00132">
    <property type="entry name" value="Hexapep"/>
    <property type="match status" value="1"/>
</dbReference>
<reference evidence="5" key="1">
    <citation type="submission" date="2020-10" db="EMBL/GenBank/DDBJ databases">
        <authorList>
            <person name="Castelo-Branco R."/>
            <person name="Eusebio N."/>
            <person name="Adriana R."/>
            <person name="Vieira A."/>
            <person name="Brugerolle De Fraissinette N."/>
            <person name="Rezende De Castro R."/>
            <person name="Schneider M.P."/>
            <person name="Vasconcelos V."/>
            <person name="Leao P.N."/>
        </authorList>
    </citation>
    <scope>NUCLEOTIDE SEQUENCE</scope>
    <source>
        <strain evidence="5">LEGE 11479</strain>
    </source>
</reference>
<keyword evidence="4" id="KW-0472">Membrane</keyword>
<dbReference type="Gene3D" id="2.160.10.10">
    <property type="entry name" value="Hexapeptide repeat proteins"/>
    <property type="match status" value="1"/>
</dbReference>
<feature type="transmembrane region" description="Helical" evidence="4">
    <location>
        <begin position="32"/>
        <end position="52"/>
    </location>
</feature>
<proteinExistence type="inferred from homology"/>
<dbReference type="EMBL" id="JADEXP010000195">
    <property type="protein sequence ID" value="MBE9068729.1"/>
    <property type="molecule type" value="Genomic_DNA"/>
</dbReference>
<evidence type="ECO:0000313" key="6">
    <source>
        <dbReference type="Proteomes" id="UP000615026"/>
    </source>
</evidence>
<evidence type="ECO:0000256" key="1">
    <source>
        <dbReference type="ARBA" id="ARBA00007274"/>
    </source>
</evidence>
<protein>
    <submittedName>
        <fullName evidence="5">Acyl transferase</fullName>
    </submittedName>
</protein>
<keyword evidence="4" id="KW-1133">Transmembrane helix</keyword>
<dbReference type="InterPro" id="IPR018357">
    <property type="entry name" value="Hexapep_transf_CS"/>
</dbReference>
<dbReference type="GO" id="GO:0008374">
    <property type="term" value="F:O-acyltransferase activity"/>
    <property type="evidence" value="ECO:0007669"/>
    <property type="project" value="TreeGrafter"/>
</dbReference>
<keyword evidence="2 5" id="KW-0808">Transferase</keyword>
<evidence type="ECO:0000256" key="2">
    <source>
        <dbReference type="ARBA" id="ARBA00022679"/>
    </source>
</evidence>
<dbReference type="GO" id="GO:0043886">
    <property type="term" value="F:structural constituent of carboxysome shell"/>
    <property type="evidence" value="ECO:0007669"/>
    <property type="project" value="UniProtKB-ARBA"/>
</dbReference>
<keyword evidence="3" id="KW-0677">Repeat</keyword>
<dbReference type="InterPro" id="IPR051159">
    <property type="entry name" value="Hexapeptide_acetyltransf"/>
</dbReference>
<dbReference type="AlphaFoldDB" id="A0A928ZWH8"/>